<organism evidence="1 2">
    <name type="scientific">Symbiobacterium terraclitae</name>
    <dbReference type="NCBI Taxonomy" id="557451"/>
    <lineage>
        <taxon>Bacteria</taxon>
        <taxon>Bacillati</taxon>
        <taxon>Bacillota</taxon>
        <taxon>Clostridia</taxon>
        <taxon>Eubacteriales</taxon>
        <taxon>Symbiobacteriaceae</taxon>
        <taxon>Symbiobacterium</taxon>
    </lineage>
</organism>
<keyword evidence="2" id="KW-1185">Reference proteome</keyword>
<dbReference type="Proteomes" id="UP001519289">
    <property type="component" value="Unassembled WGS sequence"/>
</dbReference>
<sequence>MVREWLQPFRAEPATKATRWVIQSVMEEVDEDQPPLWEPGISTEEYERRLDEANLRWCVRATAGRGKGTILARFSMCDDRPDSFEVACSTDPLPAALFDPEKVDEYLKGRPNRGMQGLIEALLNDNGFEAV</sequence>
<proteinExistence type="predicted"/>
<evidence type="ECO:0000313" key="2">
    <source>
        <dbReference type="Proteomes" id="UP001519289"/>
    </source>
</evidence>
<name>A0ABS4JTE9_9FIRM</name>
<dbReference type="EMBL" id="JAGGLG010000017">
    <property type="protein sequence ID" value="MBP2018798.1"/>
    <property type="molecule type" value="Genomic_DNA"/>
</dbReference>
<comment type="caution">
    <text evidence="1">The sequence shown here is derived from an EMBL/GenBank/DDBJ whole genome shotgun (WGS) entry which is preliminary data.</text>
</comment>
<evidence type="ECO:0000313" key="1">
    <source>
        <dbReference type="EMBL" id="MBP2018798.1"/>
    </source>
</evidence>
<reference evidence="1 2" key="1">
    <citation type="submission" date="2021-03" db="EMBL/GenBank/DDBJ databases">
        <title>Genomic Encyclopedia of Type Strains, Phase IV (KMG-IV): sequencing the most valuable type-strain genomes for metagenomic binning, comparative biology and taxonomic classification.</title>
        <authorList>
            <person name="Goeker M."/>
        </authorList>
    </citation>
    <scope>NUCLEOTIDE SEQUENCE [LARGE SCALE GENOMIC DNA]</scope>
    <source>
        <strain evidence="1 2">DSM 27138</strain>
    </source>
</reference>
<protein>
    <submittedName>
        <fullName evidence="1">Uncharacterized protein</fullName>
    </submittedName>
</protein>
<gene>
    <name evidence="1" type="ORF">J2Z79_002213</name>
</gene>
<accession>A0ABS4JTE9</accession>